<dbReference type="InterPro" id="IPR011009">
    <property type="entry name" value="Kinase-like_dom_sf"/>
</dbReference>
<evidence type="ECO:0000313" key="1">
    <source>
        <dbReference type="EMBL" id="MFD1701862.1"/>
    </source>
</evidence>
<dbReference type="RefSeq" id="WP_378796650.1">
    <property type="nucleotide sequence ID" value="NZ_JBHUER010000001.1"/>
</dbReference>
<dbReference type="Proteomes" id="UP001597308">
    <property type="component" value="Unassembled WGS sequence"/>
</dbReference>
<proteinExistence type="predicted"/>
<name>A0ABW4K4L9_9HYPH</name>
<accession>A0ABW4K4L9</accession>
<organism evidence="1 2">
    <name type="scientific">Methylopila henanensis</name>
    <dbReference type="NCBI Taxonomy" id="873516"/>
    <lineage>
        <taxon>Bacteria</taxon>
        <taxon>Pseudomonadati</taxon>
        <taxon>Pseudomonadota</taxon>
        <taxon>Alphaproteobacteria</taxon>
        <taxon>Hyphomicrobiales</taxon>
        <taxon>Methylopilaceae</taxon>
        <taxon>Methylopila</taxon>
    </lineage>
</organism>
<sequence length="273" mass="29255">MSREPRHDFEPWLTVWRLAPDGEPIVTPSSRLLPVRSSAGADLMLKIATAHEERSGAAFMVWRAGEGAAGVMAHEGDALLMARATGPRSLKRMAETGDDDEATLVLCGVVAALHGPRLAPPAALVPLARWFDSLLAAGGHGGLVARCAATAHELLDAPSEVVPLHGDIHHGNVLDFGRDGWLAIDPKGLMGERAFDYANLFCNPTVDLAREPNVLARRLKIVSAAASLDPERLLKWVLAWAALSAIWNVEDGKTTDPDLTIAEIAAAELDRRL</sequence>
<keyword evidence="2" id="KW-1185">Reference proteome</keyword>
<gene>
    <name evidence="1" type="ORF">ACFSCV_02485</name>
</gene>
<dbReference type="InterPro" id="IPR006748">
    <property type="entry name" value="NH2Glyco/OHUrea_AB-resist_kin"/>
</dbReference>
<dbReference type="SUPFAM" id="SSF56112">
    <property type="entry name" value="Protein kinase-like (PK-like)"/>
    <property type="match status" value="1"/>
</dbReference>
<dbReference type="EMBL" id="JBHUER010000001">
    <property type="protein sequence ID" value="MFD1701862.1"/>
    <property type="molecule type" value="Genomic_DNA"/>
</dbReference>
<comment type="caution">
    <text evidence="1">The sequence shown here is derived from an EMBL/GenBank/DDBJ whole genome shotgun (WGS) entry which is preliminary data.</text>
</comment>
<reference evidence="2" key="1">
    <citation type="journal article" date="2019" name="Int. J. Syst. Evol. Microbiol.">
        <title>The Global Catalogue of Microorganisms (GCM) 10K type strain sequencing project: providing services to taxonomists for standard genome sequencing and annotation.</title>
        <authorList>
            <consortium name="The Broad Institute Genomics Platform"/>
            <consortium name="The Broad Institute Genome Sequencing Center for Infectious Disease"/>
            <person name="Wu L."/>
            <person name="Ma J."/>
        </authorList>
    </citation>
    <scope>NUCLEOTIDE SEQUENCE [LARGE SCALE GENOMIC DNA]</scope>
    <source>
        <strain evidence="2">KCTC 23707</strain>
    </source>
</reference>
<dbReference type="Pfam" id="PF04655">
    <property type="entry name" value="APH_6_hur"/>
    <property type="match status" value="1"/>
</dbReference>
<evidence type="ECO:0000313" key="2">
    <source>
        <dbReference type="Proteomes" id="UP001597308"/>
    </source>
</evidence>
<protein>
    <submittedName>
        <fullName evidence="1">Aminoglycoside phosphotransferase family protein</fullName>
    </submittedName>
</protein>